<evidence type="ECO:0000313" key="12">
    <source>
        <dbReference type="Proteomes" id="UP001293593"/>
    </source>
</evidence>
<feature type="transmembrane region" description="Helical" evidence="9">
    <location>
        <begin position="174"/>
        <end position="195"/>
    </location>
</feature>
<dbReference type="FunFam" id="1.20.1250.20:FF:000043">
    <property type="entry name" value="sugar transporter ERD6-like 6"/>
    <property type="match status" value="1"/>
</dbReference>
<dbReference type="CDD" id="cd17358">
    <property type="entry name" value="MFS_GLUT6_8_Class3_like"/>
    <property type="match status" value="1"/>
</dbReference>
<feature type="transmembrane region" description="Helical" evidence="9">
    <location>
        <begin position="44"/>
        <end position="69"/>
    </location>
</feature>
<keyword evidence="12" id="KW-1185">Reference proteome</keyword>
<dbReference type="InterPro" id="IPR020846">
    <property type="entry name" value="MFS_dom"/>
</dbReference>
<dbReference type="GO" id="GO:0016020">
    <property type="term" value="C:membrane"/>
    <property type="evidence" value="ECO:0007669"/>
    <property type="project" value="UniProtKB-SubCell"/>
</dbReference>
<dbReference type="InterPro" id="IPR044775">
    <property type="entry name" value="MFS_ERD6/Tret1-like"/>
</dbReference>
<feature type="transmembrane region" description="Helical" evidence="9">
    <location>
        <begin position="448"/>
        <end position="466"/>
    </location>
</feature>
<evidence type="ECO:0000256" key="7">
    <source>
        <dbReference type="ARBA" id="ARBA00023136"/>
    </source>
</evidence>
<accession>A0AAE1N1H2</accession>
<gene>
    <name evidence="11" type="ORF">QN277_012644</name>
</gene>
<feature type="transmembrane region" description="Helical" evidence="9">
    <location>
        <begin position="115"/>
        <end position="133"/>
    </location>
</feature>
<feature type="transmembrane region" description="Helical" evidence="9">
    <location>
        <begin position="416"/>
        <end position="436"/>
    </location>
</feature>
<evidence type="ECO:0000256" key="3">
    <source>
        <dbReference type="ARBA" id="ARBA00022448"/>
    </source>
</evidence>
<proteinExistence type="inferred from homology"/>
<dbReference type="PROSITE" id="PS50850">
    <property type="entry name" value="MFS"/>
    <property type="match status" value="1"/>
</dbReference>
<organism evidence="11 12">
    <name type="scientific">Acacia crassicarpa</name>
    <name type="common">northern wattle</name>
    <dbReference type="NCBI Taxonomy" id="499986"/>
    <lineage>
        <taxon>Eukaryota</taxon>
        <taxon>Viridiplantae</taxon>
        <taxon>Streptophyta</taxon>
        <taxon>Embryophyta</taxon>
        <taxon>Tracheophyta</taxon>
        <taxon>Spermatophyta</taxon>
        <taxon>Magnoliopsida</taxon>
        <taxon>eudicotyledons</taxon>
        <taxon>Gunneridae</taxon>
        <taxon>Pentapetalae</taxon>
        <taxon>rosids</taxon>
        <taxon>fabids</taxon>
        <taxon>Fabales</taxon>
        <taxon>Fabaceae</taxon>
        <taxon>Caesalpinioideae</taxon>
        <taxon>mimosoid clade</taxon>
        <taxon>Acacieae</taxon>
        <taxon>Acacia</taxon>
    </lineage>
</organism>
<feature type="transmembrane region" description="Helical" evidence="9">
    <location>
        <begin position="380"/>
        <end position="404"/>
    </location>
</feature>
<evidence type="ECO:0000256" key="8">
    <source>
        <dbReference type="RuleBase" id="RU003346"/>
    </source>
</evidence>
<dbReference type="AlphaFoldDB" id="A0AAE1N1H2"/>
<dbReference type="InterPro" id="IPR005828">
    <property type="entry name" value="MFS_sugar_transport-like"/>
</dbReference>
<comment type="subcellular location">
    <subcellularLocation>
        <location evidence="1">Membrane</location>
        <topology evidence="1">Multi-pass membrane protein</topology>
    </subcellularLocation>
</comment>
<feature type="transmembrane region" description="Helical" evidence="9">
    <location>
        <begin position="321"/>
        <end position="339"/>
    </location>
</feature>
<dbReference type="PRINTS" id="PR00171">
    <property type="entry name" value="SUGRTRNSPORT"/>
</dbReference>
<dbReference type="PANTHER" id="PTHR48021:SF69">
    <property type="entry name" value="SUGAR TRANSPORTER ERD6-LIKE 16"/>
    <property type="match status" value="1"/>
</dbReference>
<dbReference type="Pfam" id="PF00083">
    <property type="entry name" value="Sugar_tr"/>
    <property type="match status" value="1"/>
</dbReference>
<dbReference type="InterPro" id="IPR050549">
    <property type="entry name" value="MFS_Trehalose_Transporter"/>
</dbReference>
<keyword evidence="5 9" id="KW-0812">Transmembrane</keyword>
<evidence type="ECO:0000256" key="2">
    <source>
        <dbReference type="ARBA" id="ARBA00010992"/>
    </source>
</evidence>
<dbReference type="SUPFAM" id="SSF103473">
    <property type="entry name" value="MFS general substrate transporter"/>
    <property type="match status" value="1"/>
</dbReference>
<feature type="domain" description="Major facilitator superfamily (MFS) profile" evidence="10">
    <location>
        <begin position="46"/>
        <end position="470"/>
    </location>
</feature>
<evidence type="ECO:0000259" key="10">
    <source>
        <dbReference type="PROSITE" id="PS50850"/>
    </source>
</evidence>
<keyword evidence="4" id="KW-0762">Sugar transport</keyword>
<evidence type="ECO:0000256" key="6">
    <source>
        <dbReference type="ARBA" id="ARBA00022989"/>
    </source>
</evidence>
<keyword evidence="6 9" id="KW-1133">Transmembrane helix</keyword>
<dbReference type="Proteomes" id="UP001293593">
    <property type="component" value="Unassembled WGS sequence"/>
</dbReference>
<protein>
    <recommendedName>
        <fullName evidence="10">Major facilitator superfamily (MFS) profile domain-containing protein</fullName>
    </recommendedName>
</protein>
<dbReference type="NCBIfam" id="TIGR00879">
    <property type="entry name" value="SP"/>
    <property type="match status" value="1"/>
</dbReference>
<feature type="transmembrane region" description="Helical" evidence="9">
    <location>
        <begin position="201"/>
        <end position="219"/>
    </location>
</feature>
<evidence type="ECO:0000313" key="11">
    <source>
        <dbReference type="EMBL" id="KAK4281112.1"/>
    </source>
</evidence>
<evidence type="ECO:0000256" key="4">
    <source>
        <dbReference type="ARBA" id="ARBA00022597"/>
    </source>
</evidence>
<evidence type="ECO:0000256" key="5">
    <source>
        <dbReference type="ARBA" id="ARBA00022692"/>
    </source>
</evidence>
<feature type="transmembrane region" description="Helical" evidence="9">
    <location>
        <begin position="346"/>
        <end position="368"/>
    </location>
</feature>
<dbReference type="Gene3D" id="1.20.1250.20">
    <property type="entry name" value="MFS general substrate transporter like domains"/>
    <property type="match status" value="1"/>
</dbReference>
<dbReference type="EMBL" id="JAWXYG010000002">
    <property type="protein sequence ID" value="KAK4281112.1"/>
    <property type="molecule type" value="Genomic_DNA"/>
</dbReference>
<reference evidence="11" key="1">
    <citation type="submission" date="2023-10" db="EMBL/GenBank/DDBJ databases">
        <title>Chromosome-level genome of the transformable northern wattle, Acacia crassicarpa.</title>
        <authorList>
            <person name="Massaro I."/>
            <person name="Sinha N.R."/>
            <person name="Poethig S."/>
            <person name="Leichty A.R."/>
        </authorList>
    </citation>
    <scope>NUCLEOTIDE SEQUENCE</scope>
    <source>
        <strain evidence="11">Acra3RX</strain>
        <tissue evidence="11">Leaf</tissue>
    </source>
</reference>
<dbReference type="InterPro" id="IPR003663">
    <property type="entry name" value="Sugar/inositol_transpt"/>
</dbReference>
<dbReference type="InterPro" id="IPR036259">
    <property type="entry name" value="MFS_trans_sf"/>
</dbReference>
<keyword evidence="7 9" id="KW-0472">Membrane</keyword>
<evidence type="ECO:0000256" key="1">
    <source>
        <dbReference type="ARBA" id="ARBA00004141"/>
    </source>
</evidence>
<dbReference type="PANTHER" id="PTHR48021">
    <property type="match status" value="1"/>
</dbReference>
<sequence length="484" mass="51903">MDINDDVEAMQSRTRTELGEPFIEKTWINDEEPSKEKSRGKESIAYVFISTLAVVVGSYELGSCVAYSAPVQSAISKDLELSVAEFSLFGSLLNVGAVIGAITSGHMADQCGRKGAMRISAVICSAGWVAIYFSKGALLLSIGRLFTGCGIGVLSFVLPIYIAEIASKELRGGLATLTQLMFVIGIASTLILGTVVTWQTLALTCILPCLVLLLGLLFIPESPRWLAKAGHQKEFIDALRRFRGDDADISHEAAEIQENLQSLTCMPKVGLLDLFDRRYLHVVTIGVGLMFLQQFGGVNGIGLYASEIFVSAGFTSGKLEVVAFGCIQVPMTALCAVLMDNCGRKPLLLVSATGTFVGCFLTGTSFILKSHGIGQGWVPILVLAGMLIYIGSFSIGMGAIPWVMMSEILPINVKGAAGSLVNLVNWLSAWAVSYSFNFLMQWSPSGTFYVYSGFCAVAVLYVIKVVPETKGKTLEEIQASLNSA</sequence>
<evidence type="ECO:0000256" key="9">
    <source>
        <dbReference type="SAM" id="Phobius"/>
    </source>
</evidence>
<name>A0AAE1N1H2_9FABA</name>
<comment type="caution">
    <text evidence="11">The sequence shown here is derived from an EMBL/GenBank/DDBJ whole genome shotgun (WGS) entry which is preliminary data.</text>
</comment>
<feature type="transmembrane region" description="Helical" evidence="9">
    <location>
        <begin position="81"/>
        <end position="103"/>
    </location>
</feature>
<dbReference type="GO" id="GO:0051119">
    <property type="term" value="F:sugar transmembrane transporter activity"/>
    <property type="evidence" value="ECO:0007669"/>
    <property type="project" value="InterPro"/>
</dbReference>
<feature type="transmembrane region" description="Helical" evidence="9">
    <location>
        <begin position="139"/>
        <end position="162"/>
    </location>
</feature>
<keyword evidence="3 8" id="KW-0813">Transport</keyword>
<comment type="similarity">
    <text evidence="2 8">Belongs to the major facilitator superfamily. Sugar transporter (TC 2.A.1.1) family.</text>
</comment>
<feature type="transmembrane region" description="Helical" evidence="9">
    <location>
        <begin position="279"/>
        <end position="301"/>
    </location>
</feature>